<keyword evidence="1" id="KW-0802">TPR repeat</keyword>
<dbReference type="EMBL" id="JAKNSF020000108">
    <property type="protein sequence ID" value="KAK7715574.1"/>
    <property type="molecule type" value="Genomic_DNA"/>
</dbReference>
<evidence type="ECO:0000256" key="2">
    <source>
        <dbReference type="SAM" id="MobiDB-lite"/>
    </source>
</evidence>
<evidence type="ECO:0000313" key="3">
    <source>
        <dbReference type="EMBL" id="KAK7715574.1"/>
    </source>
</evidence>
<gene>
    <name evidence="3" type="primary">TFC4</name>
    <name evidence="3" type="ORF">SLS63_011407</name>
</gene>
<sequence length="1104" mass="126474">MEAFKKFDQLSPKEHLIPWTEEYVASVAPIIWPRMEADFRDLLVPPPKPSEISNINNVLSIQPLPQASLAADDHLDEDDDIDVVGYQEQDEELEVSDADSDDFRLKADIAKLDADVAAFKASMAAESSDDDEDVLDPRLAMGLDLPRKRKPKRPRLDIAPGSKRRTAVLKGSNIAAPSADIMVQLSKASEAWGQARFEEALEITLEIIRVNAETWDAWVMLSSIYEETGRMTEAIMAKCFAAHLRPRDFDGWLNCAHYALDDVTPGQRETNLGTAQLCFSAAIRANPKSLKARVGKANCALEAGNSNVAAAEYSKVLKRRPYDMVLLRNMAEAAFDARNAKRYVEQARGYYENLIKWIRSGGQPLRGSFEWSDVIIFVEMCAFLEKYSDAALALRSLARMLIGRAAEEFWDRYEDDREWDQEEDRRKEVVEYDPNRYSHEMYGPALPLDLRAKLAILRLKLQQEEEATRHMQWLNPQDADIYTIFMDTPFVIKDLANELFEARRITTALEFYDLYRRLTGDLDAEILVQQGKCHLEMEDQATAEECFIAAIEIDDDNIEARYELAQMYETNQEQEEAFLLVNEALQLERDQKRDARNNGEEEGGEQTKTRQKRVRQKVLRDRAARPKRARRVYIRRMANKAQREKYEESVTNNFKEKYQRVLDLREQVRSGNRDAEAEWMTAAQDLVDDFRSFKEFYPWDKYLNFMGYGSFFQENRRKREQMQQQQQEQEAQEREKADGSQDAADTAEPNNELEAMAERLQQNLAPEEGDGSVQPTLKRSEHRGIPFDEWLDLFLEYAISLARHQKAKEAYLVCQSARDSIVYKSSDNTFLIHVAWAACAVYAADEETCVAVARFFMRNNVAATDSYRVFSALCRVCQSPVSWYASGPAQKYILRQIKAMDRTLLPHDIAESAMGTWDRAIPREEGQGPRHEALDVALLMLYGHILLTSTSYTYALNYFLRAAALDPGNPMVNLSTGIAYVHYAMKRQAENRQFIIAQGMYYMFEYYGARSGSADVVERLEAHYNVARCYHLLGIYHLAVEFYGRALTEAKEHREKNGAGGDGDGNEGMIKDFVYESAVNLRTYSLTNGDYESARALTEGWLVL</sequence>
<protein>
    <submittedName>
        <fullName evidence="3">Transcription factor TFIIIC subunit tfc4</fullName>
    </submittedName>
</protein>
<feature type="repeat" description="TPR" evidence="1">
    <location>
        <begin position="936"/>
        <end position="969"/>
    </location>
</feature>
<evidence type="ECO:0000256" key="1">
    <source>
        <dbReference type="PROSITE-ProRule" id="PRU00339"/>
    </source>
</evidence>
<keyword evidence="4" id="KW-1185">Reference proteome</keyword>
<dbReference type="PANTHER" id="PTHR23082">
    <property type="entry name" value="TRANSCRIPTION INITIATION FACTOR IIIC TFIIIC , POLYPEPTIDE 3-RELATED"/>
    <property type="match status" value="1"/>
</dbReference>
<dbReference type="Pfam" id="PF13181">
    <property type="entry name" value="TPR_8"/>
    <property type="match status" value="1"/>
</dbReference>
<name>A0ABR1NU20_DIAER</name>
<feature type="repeat" description="TPR" evidence="1">
    <location>
        <begin position="524"/>
        <end position="557"/>
    </location>
</feature>
<comment type="caution">
    <text evidence="3">The sequence shown here is derived from an EMBL/GenBank/DDBJ whole genome shotgun (WGS) entry which is preliminary data.</text>
</comment>
<dbReference type="Gene3D" id="1.25.40.10">
    <property type="entry name" value="Tetratricopeptide repeat domain"/>
    <property type="match status" value="3"/>
</dbReference>
<evidence type="ECO:0000313" key="4">
    <source>
        <dbReference type="Proteomes" id="UP001430848"/>
    </source>
</evidence>
<dbReference type="InterPro" id="IPR039340">
    <property type="entry name" value="Tfc4/TFIIIC-102/Sfc4"/>
</dbReference>
<dbReference type="Pfam" id="PF13432">
    <property type="entry name" value="TPR_16"/>
    <property type="match status" value="2"/>
</dbReference>
<organism evidence="3 4">
    <name type="scientific">Diaporthe eres</name>
    <name type="common">Phomopsis oblonga</name>
    <dbReference type="NCBI Taxonomy" id="83184"/>
    <lineage>
        <taxon>Eukaryota</taxon>
        <taxon>Fungi</taxon>
        <taxon>Dikarya</taxon>
        <taxon>Ascomycota</taxon>
        <taxon>Pezizomycotina</taxon>
        <taxon>Sordariomycetes</taxon>
        <taxon>Sordariomycetidae</taxon>
        <taxon>Diaporthales</taxon>
        <taxon>Diaporthaceae</taxon>
        <taxon>Diaporthe</taxon>
        <taxon>Diaporthe eres species complex</taxon>
    </lineage>
</organism>
<accession>A0ABR1NU20</accession>
<feature type="region of interest" description="Disordered" evidence="2">
    <location>
        <begin position="716"/>
        <end position="749"/>
    </location>
</feature>
<dbReference type="InterPro" id="IPR011990">
    <property type="entry name" value="TPR-like_helical_dom_sf"/>
</dbReference>
<feature type="region of interest" description="Disordered" evidence="2">
    <location>
        <begin position="590"/>
        <end position="628"/>
    </location>
</feature>
<reference evidence="3 4" key="1">
    <citation type="submission" date="2024-02" db="EMBL/GenBank/DDBJ databases">
        <title>De novo assembly and annotation of 12 fungi associated with fruit tree decline syndrome in Ontario, Canada.</title>
        <authorList>
            <person name="Sulman M."/>
            <person name="Ellouze W."/>
            <person name="Ilyukhin E."/>
        </authorList>
    </citation>
    <scope>NUCLEOTIDE SEQUENCE [LARGE SCALE GENOMIC DNA]</scope>
    <source>
        <strain evidence="3 4">M169</strain>
    </source>
</reference>
<dbReference type="PANTHER" id="PTHR23082:SF0">
    <property type="entry name" value="GENERAL TRANSCRIPTION FACTOR 3C POLYPEPTIDE 3"/>
    <property type="match status" value="1"/>
</dbReference>
<dbReference type="PROSITE" id="PS50005">
    <property type="entry name" value="TPR"/>
    <property type="match status" value="2"/>
</dbReference>
<dbReference type="InterPro" id="IPR019734">
    <property type="entry name" value="TPR_rpt"/>
</dbReference>
<feature type="compositionally biased region" description="Basic and acidic residues" evidence="2">
    <location>
        <begin position="590"/>
        <end position="599"/>
    </location>
</feature>
<proteinExistence type="predicted"/>
<dbReference type="SUPFAM" id="SSF48452">
    <property type="entry name" value="TPR-like"/>
    <property type="match status" value="2"/>
</dbReference>
<dbReference type="Proteomes" id="UP001430848">
    <property type="component" value="Unassembled WGS sequence"/>
</dbReference>
<dbReference type="SMART" id="SM00028">
    <property type="entry name" value="TPR"/>
    <property type="match status" value="6"/>
</dbReference>